<dbReference type="Proteomes" id="UP000886595">
    <property type="component" value="Unassembled WGS sequence"/>
</dbReference>
<gene>
    <name evidence="3" type="ORF">Bca52824_026668</name>
</gene>
<name>A0A8X7SI59_BRACI</name>
<evidence type="ECO:0000259" key="2">
    <source>
        <dbReference type="SMART" id="SM00743"/>
    </source>
</evidence>
<reference evidence="3 4" key="1">
    <citation type="submission" date="2020-02" db="EMBL/GenBank/DDBJ databases">
        <authorList>
            <person name="Ma Q."/>
            <person name="Huang Y."/>
            <person name="Song X."/>
            <person name="Pei D."/>
        </authorList>
    </citation>
    <scope>NUCLEOTIDE SEQUENCE [LARGE SCALE GENOMIC DNA]</scope>
    <source>
        <strain evidence="3">Sxm20200214</strain>
        <tissue evidence="3">Leaf</tissue>
    </source>
</reference>
<comment type="caution">
    <text evidence="3">The sequence shown here is derived from an EMBL/GenBank/DDBJ whole genome shotgun (WGS) entry which is preliminary data.</text>
</comment>
<dbReference type="InterPro" id="IPR014002">
    <property type="entry name" value="Agenet_dom_plant"/>
</dbReference>
<dbReference type="SMART" id="SM00743">
    <property type="entry name" value="Agenet"/>
    <property type="match status" value="3"/>
</dbReference>
<accession>A0A8X7SI59</accession>
<dbReference type="Pfam" id="PF05641">
    <property type="entry name" value="Agenet"/>
    <property type="match status" value="1"/>
</dbReference>
<evidence type="ECO:0000313" key="4">
    <source>
        <dbReference type="Proteomes" id="UP000886595"/>
    </source>
</evidence>
<dbReference type="CDD" id="cd20405">
    <property type="entry name" value="Tudor_Agenet_AtDUF_rpt1_3"/>
    <property type="match status" value="1"/>
</dbReference>
<evidence type="ECO:0000313" key="3">
    <source>
        <dbReference type="EMBL" id="KAG2306920.1"/>
    </source>
</evidence>
<feature type="compositionally biased region" description="Acidic residues" evidence="1">
    <location>
        <begin position="752"/>
        <end position="767"/>
    </location>
</feature>
<feature type="domain" description="Agenet" evidence="2">
    <location>
        <begin position="516"/>
        <end position="572"/>
    </location>
</feature>
<feature type="compositionally biased region" description="Basic and acidic residues" evidence="1">
    <location>
        <begin position="709"/>
        <end position="734"/>
    </location>
</feature>
<dbReference type="AlphaFoldDB" id="A0A8X7SI59"/>
<evidence type="ECO:0000256" key="1">
    <source>
        <dbReference type="SAM" id="MobiDB-lite"/>
    </source>
</evidence>
<feature type="compositionally biased region" description="Basic and acidic residues" evidence="1">
    <location>
        <begin position="768"/>
        <end position="785"/>
    </location>
</feature>
<organism evidence="3 4">
    <name type="scientific">Brassica carinata</name>
    <name type="common">Ethiopian mustard</name>
    <name type="synonym">Abyssinian cabbage</name>
    <dbReference type="NCBI Taxonomy" id="52824"/>
    <lineage>
        <taxon>Eukaryota</taxon>
        <taxon>Viridiplantae</taxon>
        <taxon>Streptophyta</taxon>
        <taxon>Embryophyta</taxon>
        <taxon>Tracheophyta</taxon>
        <taxon>Spermatophyta</taxon>
        <taxon>Magnoliopsida</taxon>
        <taxon>eudicotyledons</taxon>
        <taxon>Gunneridae</taxon>
        <taxon>Pentapetalae</taxon>
        <taxon>rosids</taxon>
        <taxon>malvids</taxon>
        <taxon>Brassicales</taxon>
        <taxon>Brassicaceae</taxon>
        <taxon>Brassiceae</taxon>
        <taxon>Brassica</taxon>
    </lineage>
</organism>
<dbReference type="PANTHER" id="PTHR31917">
    <property type="entry name" value="AGENET DOMAIN-CONTAINING PROTEIN-RELATED"/>
    <property type="match status" value="1"/>
</dbReference>
<dbReference type="CDD" id="cd20406">
    <property type="entry name" value="Tudor_Agenet_AtDUF_rpt2_4"/>
    <property type="match status" value="2"/>
</dbReference>
<feature type="compositionally biased region" description="Basic residues" evidence="1">
    <location>
        <begin position="802"/>
        <end position="812"/>
    </location>
</feature>
<sequence>MPQKRRLFIKALALRPSMDWQDGGWIHTREGESIEETHSNGTSKSKNDDATPLISLQESPSNTHVLDGTEDDLMNDAPTPTITTRESSSSTLVLESNEDDMMNGYATEIITPEESYSNTTVLEATENENQIPEPVVELELPLSHESDDTMNDDAASPIIDPQEIPIDGTEDDLMNDAPTPTIATQESISSTLVLESNEDDMLNGYATEIINPEESYNDTMNDDASSPIINAQEIPIANTYQVDVKCILGDPEMHKDLVEDVDIQFGRVVDIVKRGYRLKRQDWINGSVNIAVAEAEIEKNNYGPGIDATDKEKNEFLNKQVEMLKERVEYLENLLNIRRETEKVQTLEGQQVDDDTEVSGKESCEVEVYPREEGFQGSWFRDILEQDPAKVKGEKLRVRYTTLFNEGGANPCREYIERCFIMPVPPECLNEGVKFKEGSVVDTYYSDGWWNGVIVVEEEDGSFLVYFDDPPDILKFDKNQLRPHAHWTGFKWVTRKNKHREVGGSDPPSPPRDLFEKYELQDIVEVFVGYGWRKGEVKEILLDDQYKVSFNDTEEWTVFENHNIRRLMEWEDGVWIHPHMREFEKEANTNVATPAITSQVSNISTTYVLETNDDDMMSDAPTEITIPQETANNTHDMDDGTTKDIEPPNITPWDFCQETPIAEVVKNNDDHGIDATDKDKIEFLTKQVNTLKERVTYLEDLLDIRQETEKKQETENQTQDETKQQVEPDVEVKDSVQLQRNKRERVNKEQSQDEDQQMEDDAEVDDSDKERETSKNNEGRTHNEEEQREEGDVEVEKTVQAQRKKRGRGKKSQTHEEKEQQEESVAAVEKPVQVRNNKRARGKRAKHMRKKNSKRKLMLKSRSPWKGADASTSKSKKQKLPAREVSVDDVIGNVLEDLNLKAHKMLK</sequence>
<feature type="region of interest" description="Disordered" evidence="1">
    <location>
        <begin position="30"/>
        <end position="55"/>
    </location>
</feature>
<dbReference type="PANTHER" id="PTHR31917:SF149">
    <property type="entry name" value="AGENET DOMAIN-CONTAINING PROTEIN"/>
    <property type="match status" value="1"/>
</dbReference>
<feature type="compositionally biased region" description="Basic residues" evidence="1">
    <location>
        <begin position="836"/>
        <end position="859"/>
    </location>
</feature>
<feature type="region of interest" description="Disordered" evidence="1">
    <location>
        <begin position="709"/>
        <end position="884"/>
    </location>
</feature>
<feature type="domain" description="Agenet" evidence="2">
    <location>
        <begin position="433"/>
        <end position="489"/>
    </location>
</feature>
<feature type="domain" description="Agenet" evidence="2">
    <location>
        <begin position="358"/>
        <end position="429"/>
    </location>
</feature>
<dbReference type="EMBL" id="JAAMPC010000006">
    <property type="protein sequence ID" value="KAG2306920.1"/>
    <property type="molecule type" value="Genomic_DNA"/>
</dbReference>
<dbReference type="OrthoDB" id="687110at2759"/>
<proteinExistence type="predicted"/>
<protein>
    <recommendedName>
        <fullName evidence="2">Agenet domain-containing protein</fullName>
    </recommendedName>
</protein>
<dbReference type="InterPro" id="IPR008395">
    <property type="entry name" value="Agenet-like_dom"/>
</dbReference>
<keyword evidence="4" id="KW-1185">Reference proteome</keyword>